<evidence type="ECO:0000313" key="9">
    <source>
        <dbReference type="EMBL" id="PTM97503.1"/>
    </source>
</evidence>
<dbReference type="FunFam" id="1.20.58.110:FF:000001">
    <property type="entry name" value="30S ribosomal protein S20"/>
    <property type="match status" value="1"/>
</dbReference>
<protein>
    <recommendedName>
        <fullName evidence="7 8">Small ribosomal subunit protein bS20</fullName>
    </recommendedName>
</protein>
<dbReference type="InterPro" id="IPR036510">
    <property type="entry name" value="Ribosomal_bS20_sf"/>
</dbReference>
<evidence type="ECO:0000256" key="1">
    <source>
        <dbReference type="ARBA" id="ARBA00003134"/>
    </source>
</evidence>
<dbReference type="PANTHER" id="PTHR33398">
    <property type="entry name" value="30S RIBOSOMAL PROTEIN S20"/>
    <property type="match status" value="1"/>
</dbReference>
<dbReference type="AlphaFoldDB" id="A0A2T5BF50"/>
<comment type="similarity">
    <text evidence="2 8">Belongs to the bacterial ribosomal protein bS20 family.</text>
</comment>
<dbReference type="GO" id="GO:0005829">
    <property type="term" value="C:cytosol"/>
    <property type="evidence" value="ECO:0007669"/>
    <property type="project" value="TreeGrafter"/>
</dbReference>
<dbReference type="Proteomes" id="UP000241247">
    <property type="component" value="Unassembled WGS sequence"/>
</dbReference>
<reference evidence="9 10" key="1">
    <citation type="submission" date="2018-04" db="EMBL/GenBank/DDBJ databases">
        <title>Genomic Encyclopedia of Type Strains, Phase IV (KMG-IV): sequencing the most valuable type-strain genomes for metagenomic binning, comparative biology and taxonomic classification.</title>
        <authorList>
            <person name="Goeker M."/>
        </authorList>
    </citation>
    <scope>NUCLEOTIDE SEQUENCE [LARGE SCALE GENOMIC DNA]</scope>
    <source>
        <strain evidence="9 10">DSM 7138</strain>
    </source>
</reference>
<dbReference type="GO" id="GO:0006412">
    <property type="term" value="P:translation"/>
    <property type="evidence" value="ECO:0007669"/>
    <property type="project" value="UniProtKB-UniRule"/>
</dbReference>
<dbReference type="EMBL" id="PZZZ01000002">
    <property type="protein sequence ID" value="PTM97503.1"/>
    <property type="molecule type" value="Genomic_DNA"/>
</dbReference>
<evidence type="ECO:0000256" key="2">
    <source>
        <dbReference type="ARBA" id="ARBA00007634"/>
    </source>
</evidence>
<keyword evidence="4 8" id="KW-0694">RNA-binding</keyword>
<dbReference type="GO" id="GO:0003735">
    <property type="term" value="F:structural constituent of ribosome"/>
    <property type="evidence" value="ECO:0007669"/>
    <property type="project" value="InterPro"/>
</dbReference>
<keyword evidence="3 8" id="KW-0699">rRNA-binding</keyword>
<organism evidence="9 10">
    <name type="scientific">Mycoplana dimorpha</name>
    <dbReference type="NCBI Taxonomy" id="28320"/>
    <lineage>
        <taxon>Bacteria</taxon>
        <taxon>Pseudomonadati</taxon>
        <taxon>Pseudomonadota</taxon>
        <taxon>Alphaproteobacteria</taxon>
        <taxon>Hyphomicrobiales</taxon>
        <taxon>Rhizobiaceae</taxon>
        <taxon>Mycoplana</taxon>
    </lineage>
</organism>
<keyword evidence="10" id="KW-1185">Reference proteome</keyword>
<comment type="function">
    <text evidence="1 8">Binds directly to 16S ribosomal RNA.</text>
</comment>
<dbReference type="Pfam" id="PF01649">
    <property type="entry name" value="Ribosomal_S20p"/>
    <property type="match status" value="1"/>
</dbReference>
<dbReference type="Gene3D" id="1.20.58.110">
    <property type="entry name" value="Ribosomal protein S20"/>
    <property type="match status" value="1"/>
</dbReference>
<dbReference type="GO" id="GO:0015935">
    <property type="term" value="C:small ribosomal subunit"/>
    <property type="evidence" value="ECO:0007669"/>
    <property type="project" value="TreeGrafter"/>
</dbReference>
<dbReference type="PANTHER" id="PTHR33398:SF1">
    <property type="entry name" value="SMALL RIBOSOMAL SUBUNIT PROTEIN BS20C"/>
    <property type="match status" value="1"/>
</dbReference>
<dbReference type="RefSeq" id="WP_108001773.1">
    <property type="nucleotide sequence ID" value="NZ_JBHEEX010000001.1"/>
</dbReference>
<dbReference type="SUPFAM" id="SSF46992">
    <property type="entry name" value="Ribosomal protein S20"/>
    <property type="match status" value="1"/>
</dbReference>
<dbReference type="InterPro" id="IPR002583">
    <property type="entry name" value="Ribosomal_bS20"/>
</dbReference>
<keyword evidence="5 8" id="KW-0689">Ribosomal protein</keyword>
<dbReference type="OrthoDB" id="9807974at2"/>
<evidence type="ECO:0000256" key="8">
    <source>
        <dbReference type="HAMAP-Rule" id="MF_00500"/>
    </source>
</evidence>
<evidence type="ECO:0000313" key="10">
    <source>
        <dbReference type="Proteomes" id="UP000241247"/>
    </source>
</evidence>
<evidence type="ECO:0000256" key="6">
    <source>
        <dbReference type="ARBA" id="ARBA00023274"/>
    </source>
</evidence>
<evidence type="ECO:0000256" key="3">
    <source>
        <dbReference type="ARBA" id="ARBA00022730"/>
    </source>
</evidence>
<keyword evidence="6 8" id="KW-0687">Ribonucleoprotein</keyword>
<gene>
    <name evidence="8" type="primary">rpsT</name>
    <name evidence="9" type="ORF">C7449_102377</name>
</gene>
<dbReference type="NCBIfam" id="TIGR00029">
    <property type="entry name" value="S20"/>
    <property type="match status" value="1"/>
</dbReference>
<evidence type="ECO:0000256" key="4">
    <source>
        <dbReference type="ARBA" id="ARBA00022884"/>
    </source>
</evidence>
<evidence type="ECO:0000256" key="7">
    <source>
        <dbReference type="ARBA" id="ARBA00035136"/>
    </source>
</evidence>
<dbReference type="HAMAP" id="MF_00500">
    <property type="entry name" value="Ribosomal_bS20"/>
    <property type="match status" value="1"/>
</dbReference>
<sequence>MANTTSAKKATRKIARRTAINKSRRSRVRTFVRKVEEAIASGDATAAAAALKAAQPELMRAATKGVLHANTASRKVSRLASRVKALSA</sequence>
<comment type="caution">
    <text evidence="9">The sequence shown here is derived from an EMBL/GenBank/DDBJ whole genome shotgun (WGS) entry which is preliminary data.</text>
</comment>
<accession>A0A2T5BF50</accession>
<evidence type="ECO:0000256" key="5">
    <source>
        <dbReference type="ARBA" id="ARBA00022980"/>
    </source>
</evidence>
<dbReference type="GO" id="GO:0070181">
    <property type="term" value="F:small ribosomal subunit rRNA binding"/>
    <property type="evidence" value="ECO:0007669"/>
    <property type="project" value="TreeGrafter"/>
</dbReference>
<name>A0A2T5BF50_MYCDI</name>
<proteinExistence type="inferred from homology"/>